<name>A0A3N9UVM7_9BACI</name>
<dbReference type="EMBL" id="RRCT01000002">
    <property type="protein sequence ID" value="RQW75946.1"/>
    <property type="molecule type" value="Genomic_DNA"/>
</dbReference>
<dbReference type="AlphaFoldDB" id="A0A3N9UVM7"/>
<dbReference type="RefSeq" id="WP_124763196.1">
    <property type="nucleotide sequence ID" value="NZ_JAFBDY010000002.1"/>
</dbReference>
<dbReference type="OrthoDB" id="2740218at2"/>
<organism evidence="1 2">
    <name type="scientific">Lysinibacillus composti</name>
    <dbReference type="NCBI Taxonomy" id="720633"/>
    <lineage>
        <taxon>Bacteria</taxon>
        <taxon>Bacillati</taxon>
        <taxon>Bacillota</taxon>
        <taxon>Bacilli</taxon>
        <taxon>Bacillales</taxon>
        <taxon>Bacillaceae</taxon>
        <taxon>Lysinibacillus</taxon>
    </lineage>
</organism>
<evidence type="ECO:0000313" key="2">
    <source>
        <dbReference type="Proteomes" id="UP000274033"/>
    </source>
</evidence>
<evidence type="ECO:0000313" key="1">
    <source>
        <dbReference type="EMBL" id="RQW75946.1"/>
    </source>
</evidence>
<keyword evidence="2" id="KW-1185">Reference proteome</keyword>
<protein>
    <submittedName>
        <fullName evidence="1">Uncharacterized protein</fullName>
    </submittedName>
</protein>
<gene>
    <name evidence="1" type="ORF">EBB45_04835</name>
</gene>
<comment type="caution">
    <text evidence="1">The sequence shown here is derived from an EMBL/GenBank/DDBJ whole genome shotgun (WGS) entry which is preliminary data.</text>
</comment>
<dbReference type="Proteomes" id="UP000274033">
    <property type="component" value="Unassembled WGS sequence"/>
</dbReference>
<accession>A0A3N9UVM7</accession>
<proteinExistence type="predicted"/>
<reference evidence="1 2" key="1">
    <citation type="journal article" date="2013" name="J. Microbiol.">
        <title>Lysinibacillus chungkukjangi sp. nov., isolated from Chungkukjang, Korean fermented soybean food.</title>
        <authorList>
            <person name="Kim S.J."/>
            <person name="Jang Y.H."/>
            <person name="Hamada M."/>
            <person name="Ahn J.H."/>
            <person name="Weon H.Y."/>
            <person name="Suzuki K."/>
            <person name="Whang K.S."/>
            <person name="Kwon S.W."/>
        </authorList>
    </citation>
    <scope>NUCLEOTIDE SEQUENCE [LARGE SCALE GENOMIC DNA]</scope>
    <source>
        <strain evidence="1 2">MCCC 1A12701</strain>
    </source>
</reference>
<sequence>MNEEFIINMLILNQVNYQTYGEQQFYDSFELWMNKLQQHKNFSTLEDACNYYILLGEKEQVA</sequence>